<protein>
    <submittedName>
        <fullName evidence="1">Uncharacterized protein</fullName>
    </submittedName>
</protein>
<proteinExistence type="predicted"/>
<sequence>MEKVQRLSKARNTDVVNVVSRVGKTRNGEHLKESSEDIVC</sequence>
<dbReference type="Proteomes" id="UP000595230">
    <property type="component" value="Segment"/>
</dbReference>
<dbReference type="EMBL" id="MW021758">
    <property type="protein sequence ID" value="QPX76776.1"/>
    <property type="molecule type" value="Genomic_DNA"/>
</dbReference>
<accession>A0A7T3NBR4</accession>
<reference evidence="1 2" key="1">
    <citation type="submission" date="2020-09" db="EMBL/GenBank/DDBJ databases">
        <authorList>
            <person name="Bustos Y."/>
            <person name="Adams S."/>
            <person name="Bishop E."/>
            <person name="Cobbley H."/>
            <person name="Haycock D."/>
            <person name="Hoopes M."/>
            <person name="Newey C."/>
            <person name="Thompson D."/>
            <person name="Carr E."/>
            <person name="Breakwell D.P."/>
            <person name="Grose J.H."/>
        </authorList>
    </citation>
    <scope>NUCLEOTIDE SEQUENCE [LARGE SCALE GENOMIC DNA]</scope>
</reference>
<evidence type="ECO:0000313" key="1">
    <source>
        <dbReference type="EMBL" id="QPX76776.1"/>
    </source>
</evidence>
<name>A0A7T3NBR4_9CAUD</name>
<organism evidence="1 2">
    <name type="scientific">Serratia phage vB_SmaM_Yaphecito</name>
    <dbReference type="NCBI Taxonomy" id="2777368"/>
    <lineage>
        <taxon>Viruses</taxon>
        <taxon>Duplodnaviria</taxon>
        <taxon>Heunggongvirae</taxon>
        <taxon>Uroviricota</taxon>
        <taxon>Caudoviricetes</taxon>
        <taxon>Chimalliviridae</taxon>
        <taxon>Moabitevirus</taxon>
        <taxon>Moabitevirus moabite</taxon>
    </lineage>
</organism>
<evidence type="ECO:0000313" key="2">
    <source>
        <dbReference type="Proteomes" id="UP000595230"/>
    </source>
</evidence>